<evidence type="ECO:0000256" key="1">
    <source>
        <dbReference type="ARBA" id="ARBA00004651"/>
    </source>
</evidence>
<keyword evidence="4 7" id="KW-0812">Transmembrane</keyword>
<feature type="transmembrane region" description="Helical" evidence="7">
    <location>
        <begin position="47"/>
        <end position="68"/>
    </location>
</feature>
<comment type="similarity">
    <text evidence="7">Belongs to the binding-protein-dependent transport system permease family.</text>
</comment>
<name>A0A516PZU3_9ACTN</name>
<proteinExistence type="inferred from homology"/>
<gene>
    <name evidence="10" type="ORF">FOE78_12780</name>
</gene>
<dbReference type="InterPro" id="IPR000515">
    <property type="entry name" value="MetI-like"/>
</dbReference>
<evidence type="ECO:0000256" key="7">
    <source>
        <dbReference type="RuleBase" id="RU363032"/>
    </source>
</evidence>
<organism evidence="10 11">
    <name type="scientific">Microlunatus elymi</name>
    <dbReference type="NCBI Taxonomy" id="2596828"/>
    <lineage>
        <taxon>Bacteria</taxon>
        <taxon>Bacillati</taxon>
        <taxon>Actinomycetota</taxon>
        <taxon>Actinomycetes</taxon>
        <taxon>Propionibacteriales</taxon>
        <taxon>Propionibacteriaceae</taxon>
        <taxon>Microlunatus</taxon>
    </lineage>
</organism>
<dbReference type="Pfam" id="PF00528">
    <property type="entry name" value="BPD_transp_1"/>
    <property type="match status" value="1"/>
</dbReference>
<feature type="region of interest" description="Disordered" evidence="8">
    <location>
        <begin position="1"/>
        <end position="33"/>
    </location>
</feature>
<dbReference type="PROSITE" id="PS50928">
    <property type="entry name" value="ABC_TM1"/>
    <property type="match status" value="1"/>
</dbReference>
<evidence type="ECO:0000256" key="2">
    <source>
        <dbReference type="ARBA" id="ARBA00022448"/>
    </source>
</evidence>
<evidence type="ECO:0000259" key="9">
    <source>
        <dbReference type="PROSITE" id="PS50928"/>
    </source>
</evidence>
<dbReference type="RefSeq" id="WP_143986629.1">
    <property type="nucleotide sequence ID" value="NZ_CP041692.1"/>
</dbReference>
<feature type="transmembrane region" description="Helical" evidence="7">
    <location>
        <begin position="281"/>
        <end position="299"/>
    </location>
</feature>
<feature type="transmembrane region" description="Helical" evidence="7">
    <location>
        <begin position="220"/>
        <end position="242"/>
    </location>
</feature>
<protein>
    <submittedName>
        <fullName evidence="10">Carbohydrate ABC transporter permease</fullName>
    </submittedName>
</protein>
<dbReference type="PANTHER" id="PTHR43744:SF12">
    <property type="entry name" value="ABC TRANSPORTER PERMEASE PROTEIN MG189-RELATED"/>
    <property type="match status" value="1"/>
</dbReference>
<dbReference type="SUPFAM" id="SSF161098">
    <property type="entry name" value="MetI-like"/>
    <property type="match status" value="1"/>
</dbReference>
<evidence type="ECO:0000313" key="10">
    <source>
        <dbReference type="EMBL" id="QDP96667.1"/>
    </source>
</evidence>
<dbReference type="InterPro" id="IPR035906">
    <property type="entry name" value="MetI-like_sf"/>
</dbReference>
<dbReference type="GO" id="GO:0055085">
    <property type="term" value="P:transmembrane transport"/>
    <property type="evidence" value="ECO:0007669"/>
    <property type="project" value="InterPro"/>
</dbReference>
<dbReference type="AlphaFoldDB" id="A0A516PZU3"/>
<evidence type="ECO:0000313" key="11">
    <source>
        <dbReference type="Proteomes" id="UP000319263"/>
    </source>
</evidence>
<dbReference type="CDD" id="cd06261">
    <property type="entry name" value="TM_PBP2"/>
    <property type="match status" value="1"/>
</dbReference>
<feature type="transmembrane region" description="Helical" evidence="7">
    <location>
        <begin position="147"/>
        <end position="169"/>
    </location>
</feature>
<evidence type="ECO:0000256" key="3">
    <source>
        <dbReference type="ARBA" id="ARBA00022475"/>
    </source>
</evidence>
<feature type="domain" description="ABC transmembrane type-1" evidence="9">
    <location>
        <begin position="110"/>
        <end position="300"/>
    </location>
</feature>
<sequence length="314" mass="34494">MSIESTSPGTSAPGTSTVQPPRGTVVADGKPARRHRPLTGAQIAGQFVRYLILIIAAVLFLVPFYLILRNGLASDPEITSPRWTLFPEQLHWENFGELFSDKAVNILGGLRVSAIVAVLQTIGQLLFSSMAGYGLARIPYKHANKIFYATLVTLMIPAAVTFIPTFLIVSQLRWVNTLQGIIVPTLFSGFTTFLFRQYFLNFPKELEEAARVDGLGWFGAFIRVVVPNSLAFFSAIAVITFINSWNAFLWPLVIGQDSSMWTVQVALSTLMTAQTINLHELFLAAAVAIAPLVLVFLFLQRYLVQGVAETGLKG</sequence>
<keyword evidence="6 7" id="KW-0472">Membrane</keyword>
<dbReference type="Proteomes" id="UP000319263">
    <property type="component" value="Chromosome"/>
</dbReference>
<comment type="subcellular location">
    <subcellularLocation>
        <location evidence="1 7">Cell membrane</location>
        <topology evidence="1 7">Multi-pass membrane protein</topology>
    </subcellularLocation>
</comment>
<keyword evidence="2 7" id="KW-0813">Transport</keyword>
<keyword evidence="5 7" id="KW-1133">Transmembrane helix</keyword>
<dbReference type="OrthoDB" id="61122at2"/>
<feature type="compositionally biased region" description="Low complexity" evidence="8">
    <location>
        <begin position="1"/>
        <end position="17"/>
    </location>
</feature>
<keyword evidence="11" id="KW-1185">Reference proteome</keyword>
<dbReference type="PANTHER" id="PTHR43744">
    <property type="entry name" value="ABC TRANSPORTER PERMEASE PROTEIN MG189-RELATED-RELATED"/>
    <property type="match status" value="1"/>
</dbReference>
<feature type="transmembrane region" description="Helical" evidence="7">
    <location>
        <begin position="112"/>
        <end position="135"/>
    </location>
</feature>
<evidence type="ECO:0000256" key="4">
    <source>
        <dbReference type="ARBA" id="ARBA00022692"/>
    </source>
</evidence>
<reference evidence="10 11" key="1">
    <citation type="submission" date="2019-07" db="EMBL/GenBank/DDBJ databases">
        <title>Microlunatus dokdonensis sp. nov. isolated from the rhizospheric soil of the wild plant Elymus tsukushiensis.</title>
        <authorList>
            <person name="Ghim S.-Y."/>
            <person name="Hwang Y.-J."/>
            <person name="Son J.-S."/>
            <person name="Shin J.-H."/>
        </authorList>
    </citation>
    <scope>NUCLEOTIDE SEQUENCE [LARGE SCALE GENOMIC DNA]</scope>
    <source>
        <strain evidence="10 11">KUDC0627</strain>
    </source>
</reference>
<accession>A0A516PZU3</accession>
<evidence type="ECO:0000256" key="5">
    <source>
        <dbReference type="ARBA" id="ARBA00022989"/>
    </source>
</evidence>
<dbReference type="EMBL" id="CP041692">
    <property type="protein sequence ID" value="QDP96667.1"/>
    <property type="molecule type" value="Genomic_DNA"/>
</dbReference>
<dbReference type="GO" id="GO:0005886">
    <property type="term" value="C:plasma membrane"/>
    <property type="evidence" value="ECO:0007669"/>
    <property type="project" value="UniProtKB-SubCell"/>
</dbReference>
<feature type="transmembrane region" description="Helical" evidence="7">
    <location>
        <begin position="181"/>
        <end position="199"/>
    </location>
</feature>
<dbReference type="Gene3D" id="1.10.3720.10">
    <property type="entry name" value="MetI-like"/>
    <property type="match status" value="1"/>
</dbReference>
<keyword evidence="3" id="KW-1003">Cell membrane</keyword>
<dbReference type="KEGG" id="mik:FOE78_12780"/>
<evidence type="ECO:0000256" key="6">
    <source>
        <dbReference type="ARBA" id="ARBA00023136"/>
    </source>
</evidence>
<evidence type="ECO:0000256" key="8">
    <source>
        <dbReference type="SAM" id="MobiDB-lite"/>
    </source>
</evidence>